<evidence type="ECO:0000256" key="1">
    <source>
        <dbReference type="SAM" id="Phobius"/>
    </source>
</evidence>
<keyword evidence="1" id="KW-0812">Transmembrane</keyword>
<feature type="transmembrane region" description="Helical" evidence="1">
    <location>
        <begin position="70"/>
        <end position="91"/>
    </location>
</feature>
<comment type="caution">
    <text evidence="2">The sequence shown here is derived from an EMBL/GenBank/DDBJ whole genome shotgun (WGS) entry which is preliminary data.</text>
</comment>
<proteinExistence type="predicted"/>
<name>X1H6P8_9ZZZZ</name>
<keyword evidence="1" id="KW-0472">Membrane</keyword>
<dbReference type="EMBL" id="BARU01027957">
    <property type="protein sequence ID" value="GAH65062.1"/>
    <property type="molecule type" value="Genomic_DNA"/>
</dbReference>
<sequence length="102" mass="11843">SADLIINFWDNPAWSYHHTTEDDISHISNYSLEVTGKTVEQFIYNNYLENNNQFQGDFPWNDDFNLPDSALLILIMIFLPIIGIAFVLLIIRSRLIKPKNSV</sequence>
<reference evidence="2" key="1">
    <citation type="journal article" date="2014" name="Front. Microbiol.">
        <title>High frequency of phylogenetically diverse reductive dehalogenase-homologous genes in deep subseafloor sedimentary metagenomes.</title>
        <authorList>
            <person name="Kawai M."/>
            <person name="Futagami T."/>
            <person name="Toyoda A."/>
            <person name="Takaki Y."/>
            <person name="Nishi S."/>
            <person name="Hori S."/>
            <person name="Arai W."/>
            <person name="Tsubouchi T."/>
            <person name="Morono Y."/>
            <person name="Uchiyama I."/>
            <person name="Ito T."/>
            <person name="Fujiyama A."/>
            <person name="Inagaki F."/>
            <person name="Takami H."/>
        </authorList>
    </citation>
    <scope>NUCLEOTIDE SEQUENCE</scope>
    <source>
        <strain evidence="2">Expedition CK06-06</strain>
    </source>
</reference>
<feature type="non-terminal residue" evidence="2">
    <location>
        <position position="1"/>
    </location>
</feature>
<dbReference type="AlphaFoldDB" id="X1H6P8"/>
<accession>X1H6P8</accession>
<gene>
    <name evidence="2" type="ORF">S03H2_44684</name>
</gene>
<protein>
    <recommendedName>
        <fullName evidence="3">Peptidase M28 domain-containing protein</fullName>
    </recommendedName>
</protein>
<evidence type="ECO:0008006" key="3">
    <source>
        <dbReference type="Google" id="ProtNLM"/>
    </source>
</evidence>
<organism evidence="2">
    <name type="scientific">marine sediment metagenome</name>
    <dbReference type="NCBI Taxonomy" id="412755"/>
    <lineage>
        <taxon>unclassified sequences</taxon>
        <taxon>metagenomes</taxon>
        <taxon>ecological metagenomes</taxon>
    </lineage>
</organism>
<evidence type="ECO:0000313" key="2">
    <source>
        <dbReference type="EMBL" id="GAH65062.1"/>
    </source>
</evidence>
<keyword evidence="1" id="KW-1133">Transmembrane helix</keyword>